<keyword evidence="8" id="KW-1185">Reference proteome</keyword>
<evidence type="ECO:0000313" key="8">
    <source>
        <dbReference type="Proteomes" id="UP000592181"/>
    </source>
</evidence>
<gene>
    <name evidence="7" type="ORF">BJY28_000912</name>
</gene>
<feature type="transmembrane region" description="Helical" evidence="6">
    <location>
        <begin position="35"/>
        <end position="61"/>
    </location>
</feature>
<dbReference type="InterPro" id="IPR001123">
    <property type="entry name" value="LeuE-type"/>
</dbReference>
<dbReference type="GO" id="GO:0005886">
    <property type="term" value="C:plasma membrane"/>
    <property type="evidence" value="ECO:0007669"/>
    <property type="project" value="UniProtKB-SubCell"/>
</dbReference>
<feature type="transmembrane region" description="Helical" evidence="6">
    <location>
        <begin position="107"/>
        <end position="129"/>
    </location>
</feature>
<dbReference type="Pfam" id="PF01810">
    <property type="entry name" value="LysE"/>
    <property type="match status" value="1"/>
</dbReference>
<comment type="subcellular location">
    <subcellularLocation>
        <location evidence="1">Cell membrane</location>
        <topology evidence="1">Multi-pass membrane protein</topology>
    </subcellularLocation>
</comment>
<dbReference type="RefSeq" id="WP_179461949.1">
    <property type="nucleotide sequence ID" value="NZ_JACBZX010000001.1"/>
</dbReference>
<reference evidence="7 8" key="1">
    <citation type="submission" date="2020-07" db="EMBL/GenBank/DDBJ databases">
        <title>Sequencing the genomes of 1000 actinobacteria strains.</title>
        <authorList>
            <person name="Klenk H.-P."/>
        </authorList>
    </citation>
    <scope>NUCLEOTIDE SEQUENCE [LARGE SCALE GENOMIC DNA]</scope>
    <source>
        <strain evidence="7 8">DSM 24723</strain>
    </source>
</reference>
<accession>A0A852X6Q9</accession>
<proteinExistence type="predicted"/>
<sequence length="203" mass="21643">MDLAFFLTSLAIVATPGTGVVLTMAAGLRGGRRPATITALGCTLGIVPHLVAAITGTAALLRASGTAFEMLKIAGIAYLLWMAWATWRDRGEIAVDGQVAPTSARRLVVTAVLANLLNPKLTLFFFAFLPQFVTPGRGELTQMLALSGVFMALTLIVFIGYGWCAALMREHVITRPAVVRRVQRVFAAGYLVLAARLATVERA</sequence>
<dbReference type="AlphaFoldDB" id="A0A852X6Q9"/>
<dbReference type="PIRSF" id="PIRSF006324">
    <property type="entry name" value="LeuE"/>
    <property type="match status" value="1"/>
</dbReference>
<evidence type="ECO:0000256" key="6">
    <source>
        <dbReference type="SAM" id="Phobius"/>
    </source>
</evidence>
<evidence type="ECO:0000313" key="7">
    <source>
        <dbReference type="EMBL" id="NYG36443.1"/>
    </source>
</evidence>
<evidence type="ECO:0000256" key="2">
    <source>
        <dbReference type="ARBA" id="ARBA00022475"/>
    </source>
</evidence>
<keyword evidence="2" id="KW-1003">Cell membrane</keyword>
<name>A0A852X6Q9_9MICO</name>
<dbReference type="EMBL" id="JACBZX010000001">
    <property type="protein sequence ID" value="NYG36443.1"/>
    <property type="molecule type" value="Genomic_DNA"/>
</dbReference>
<keyword evidence="5 6" id="KW-0472">Membrane</keyword>
<dbReference type="GO" id="GO:0042970">
    <property type="term" value="F:homoserine transmembrane transporter activity"/>
    <property type="evidence" value="ECO:0007669"/>
    <property type="project" value="TreeGrafter"/>
</dbReference>
<evidence type="ECO:0000256" key="1">
    <source>
        <dbReference type="ARBA" id="ARBA00004651"/>
    </source>
</evidence>
<dbReference type="PANTHER" id="PTHR30086:SF14">
    <property type="entry name" value="HOMOSERINE_HOMOSERINE LACTONE EFFLUX PROTEIN"/>
    <property type="match status" value="1"/>
</dbReference>
<keyword evidence="4 6" id="KW-1133">Transmembrane helix</keyword>
<evidence type="ECO:0000256" key="4">
    <source>
        <dbReference type="ARBA" id="ARBA00022989"/>
    </source>
</evidence>
<feature type="transmembrane region" description="Helical" evidence="6">
    <location>
        <begin position="141"/>
        <end position="163"/>
    </location>
</feature>
<feature type="transmembrane region" description="Helical" evidence="6">
    <location>
        <begin position="68"/>
        <end position="87"/>
    </location>
</feature>
<protein>
    <submittedName>
        <fullName evidence="7">Threonine/homoserine/homoserine lactone efflux protein</fullName>
    </submittedName>
</protein>
<keyword evidence="3 6" id="KW-0812">Transmembrane</keyword>
<dbReference type="PANTHER" id="PTHR30086">
    <property type="entry name" value="ARGININE EXPORTER PROTEIN ARGO"/>
    <property type="match status" value="1"/>
</dbReference>
<dbReference type="Proteomes" id="UP000592181">
    <property type="component" value="Unassembled WGS sequence"/>
</dbReference>
<organism evidence="7 8">
    <name type="scientific">Janibacter alkaliphilus</name>
    <dbReference type="NCBI Taxonomy" id="1069963"/>
    <lineage>
        <taxon>Bacteria</taxon>
        <taxon>Bacillati</taxon>
        <taxon>Actinomycetota</taxon>
        <taxon>Actinomycetes</taxon>
        <taxon>Micrococcales</taxon>
        <taxon>Intrasporangiaceae</taxon>
        <taxon>Janibacter</taxon>
    </lineage>
</organism>
<evidence type="ECO:0000256" key="3">
    <source>
        <dbReference type="ARBA" id="ARBA00022692"/>
    </source>
</evidence>
<evidence type="ECO:0000256" key="5">
    <source>
        <dbReference type="ARBA" id="ARBA00023136"/>
    </source>
</evidence>
<comment type="caution">
    <text evidence="7">The sequence shown here is derived from an EMBL/GenBank/DDBJ whole genome shotgun (WGS) entry which is preliminary data.</text>
</comment>